<evidence type="ECO:0000256" key="5">
    <source>
        <dbReference type="ARBA" id="ARBA00023134"/>
    </source>
</evidence>
<dbReference type="PROSITE" id="PS51709">
    <property type="entry name" value="G_TRME"/>
    <property type="match status" value="1"/>
</dbReference>
<comment type="function">
    <text evidence="6">Exhibits a very high intrinsic GTPase hydrolysis rate. Involved in the addition of a carboxymethylaminomethyl (cmnm) group at the wobble position (U34) of certain tRNAs, forming tRNA-cmnm(5)s(2)U34.</text>
</comment>
<dbReference type="Pfam" id="PF12631">
    <property type="entry name" value="MnmE_helical"/>
    <property type="match status" value="1"/>
</dbReference>
<dbReference type="InterPro" id="IPR018948">
    <property type="entry name" value="GTP-bd_TrmE_N"/>
</dbReference>
<organism evidence="9 10">
    <name type="scientific">Paraburkholderia caffeinilytica</name>
    <dbReference type="NCBI Taxonomy" id="1761016"/>
    <lineage>
        <taxon>Bacteria</taxon>
        <taxon>Pseudomonadati</taxon>
        <taxon>Pseudomonadota</taxon>
        <taxon>Betaproteobacteria</taxon>
        <taxon>Burkholderiales</taxon>
        <taxon>Burkholderiaceae</taxon>
        <taxon>Paraburkholderia</taxon>
    </lineage>
</organism>
<gene>
    <name evidence="6 9" type="primary">mnmE</name>
    <name evidence="6" type="synonym">trmE</name>
    <name evidence="9" type="ORF">GCM10011400_22980</name>
</gene>
<dbReference type="NCBIfam" id="TIGR00231">
    <property type="entry name" value="small_GTP"/>
    <property type="match status" value="1"/>
</dbReference>
<keyword evidence="2 6" id="KW-0819">tRNA processing</keyword>
<comment type="caution">
    <text evidence="9">The sequence shown here is derived from an EMBL/GenBank/DDBJ whole genome shotgun (WGS) entry which is preliminary data.</text>
</comment>
<feature type="binding site" evidence="6">
    <location>
        <position position="87"/>
    </location>
    <ligand>
        <name>(6S)-5-formyl-5,6,7,8-tetrahydrofolate</name>
        <dbReference type="ChEBI" id="CHEBI:57457"/>
    </ligand>
</feature>
<feature type="binding site" evidence="6">
    <location>
        <position position="25"/>
    </location>
    <ligand>
        <name>(6S)-5-formyl-5,6,7,8-tetrahydrofolate</name>
        <dbReference type="ChEBI" id="CHEBI:57457"/>
    </ligand>
</feature>
<feature type="binding site" evidence="6">
    <location>
        <begin position="280"/>
        <end position="283"/>
    </location>
    <ligand>
        <name>GTP</name>
        <dbReference type="ChEBI" id="CHEBI:37565"/>
    </ligand>
</feature>
<dbReference type="NCBIfam" id="TIGR00450">
    <property type="entry name" value="mnmE_trmE_thdF"/>
    <property type="match status" value="1"/>
</dbReference>
<feature type="binding site" evidence="6">
    <location>
        <position position="236"/>
    </location>
    <ligand>
        <name>K(+)</name>
        <dbReference type="ChEBI" id="CHEBI:29103"/>
    </ligand>
</feature>
<evidence type="ECO:0000256" key="4">
    <source>
        <dbReference type="ARBA" id="ARBA00022958"/>
    </source>
</evidence>
<dbReference type="EC" id="3.6.-.-" evidence="6"/>
<dbReference type="RefSeq" id="WP_115781486.1">
    <property type="nucleotide sequence ID" value="NZ_BMHL01000003.1"/>
</dbReference>
<dbReference type="PANTHER" id="PTHR42714">
    <property type="entry name" value="TRNA MODIFICATION GTPASE GTPBP3"/>
    <property type="match status" value="1"/>
</dbReference>
<dbReference type="InterPro" id="IPR027368">
    <property type="entry name" value="MnmE_dom2"/>
</dbReference>
<feature type="binding site" evidence="6">
    <location>
        <position position="240"/>
    </location>
    <ligand>
        <name>Mg(2+)</name>
        <dbReference type="ChEBI" id="CHEBI:18420"/>
    </ligand>
</feature>
<keyword evidence="3 6" id="KW-0547">Nucleotide-binding</keyword>
<dbReference type="InterPro" id="IPR027266">
    <property type="entry name" value="TrmE/GcvT-like"/>
</dbReference>
<dbReference type="CDD" id="cd04164">
    <property type="entry name" value="trmE"/>
    <property type="match status" value="1"/>
</dbReference>
<keyword evidence="6" id="KW-0460">Magnesium</keyword>
<feature type="binding site" evidence="6">
    <location>
        <position position="260"/>
    </location>
    <ligand>
        <name>K(+)</name>
        <dbReference type="ChEBI" id="CHEBI:29103"/>
    </ligand>
</feature>
<feature type="binding site" evidence="6">
    <location>
        <begin position="255"/>
        <end position="261"/>
    </location>
    <ligand>
        <name>GTP</name>
        <dbReference type="ChEBI" id="CHEBI:37565"/>
    </ligand>
</feature>
<dbReference type="Gene3D" id="3.40.50.300">
    <property type="entry name" value="P-loop containing nucleotide triphosphate hydrolases"/>
    <property type="match status" value="1"/>
</dbReference>
<feature type="binding site" evidence="6">
    <location>
        <position position="261"/>
    </location>
    <ligand>
        <name>Mg(2+)</name>
        <dbReference type="ChEBI" id="CHEBI:18420"/>
    </ligand>
</feature>
<name>A0ABQ1M6Z7_9BURK</name>
<dbReference type="InterPro" id="IPR031168">
    <property type="entry name" value="G_TrmE"/>
</dbReference>
<dbReference type="PRINTS" id="PR00326">
    <property type="entry name" value="GTP1OBG"/>
</dbReference>
<dbReference type="SUPFAM" id="SSF52540">
    <property type="entry name" value="P-loop containing nucleoside triphosphate hydrolases"/>
    <property type="match status" value="1"/>
</dbReference>
<feature type="binding site" evidence="6">
    <location>
        <position position="464"/>
    </location>
    <ligand>
        <name>(6S)-5-formyl-5,6,7,8-tetrahydrofolate</name>
        <dbReference type="ChEBI" id="CHEBI:57457"/>
    </ligand>
</feature>
<keyword evidence="6" id="KW-0378">Hydrolase</keyword>
<feature type="binding site" evidence="6">
    <location>
        <position position="257"/>
    </location>
    <ligand>
        <name>K(+)</name>
        <dbReference type="ChEBI" id="CHEBI:29103"/>
    </ligand>
</feature>
<evidence type="ECO:0000256" key="7">
    <source>
        <dbReference type="RuleBase" id="RU003313"/>
    </source>
</evidence>
<comment type="cofactor">
    <cofactor evidence="6">
        <name>K(+)</name>
        <dbReference type="ChEBI" id="CHEBI:29103"/>
    </cofactor>
    <text evidence="6">Binds 1 potassium ion per subunit.</text>
</comment>
<dbReference type="PANTHER" id="PTHR42714:SF2">
    <property type="entry name" value="TRNA MODIFICATION GTPASE GTPBP3, MITOCHONDRIAL"/>
    <property type="match status" value="1"/>
</dbReference>
<dbReference type="CDD" id="cd14858">
    <property type="entry name" value="TrmE_N"/>
    <property type="match status" value="1"/>
</dbReference>
<dbReference type="EMBL" id="BMHL01000003">
    <property type="protein sequence ID" value="GGC35726.1"/>
    <property type="molecule type" value="Genomic_DNA"/>
</dbReference>
<dbReference type="Proteomes" id="UP000602004">
    <property type="component" value="Unassembled WGS sequence"/>
</dbReference>
<comment type="similarity">
    <text evidence="1 6 7">Belongs to the TRAFAC class TrmE-Era-EngA-EngB-Septin-like GTPase superfamily. TrmE GTPase family.</text>
</comment>
<keyword evidence="10" id="KW-1185">Reference proteome</keyword>
<dbReference type="Pfam" id="PF01926">
    <property type="entry name" value="MMR_HSR1"/>
    <property type="match status" value="1"/>
</dbReference>
<keyword evidence="6" id="KW-0479">Metal-binding</keyword>
<dbReference type="NCBIfam" id="NF003661">
    <property type="entry name" value="PRK05291.1-3"/>
    <property type="match status" value="1"/>
</dbReference>
<dbReference type="InterPro" id="IPR006073">
    <property type="entry name" value="GTP-bd"/>
</dbReference>
<comment type="subcellular location">
    <subcellularLocation>
        <location evidence="6">Cytoplasm</location>
    </subcellularLocation>
</comment>
<comment type="caution">
    <text evidence="6">Lacks conserved residue(s) required for the propagation of feature annotation.</text>
</comment>
<dbReference type="Gene3D" id="1.20.120.430">
    <property type="entry name" value="tRNA modification GTPase MnmE domain 2"/>
    <property type="match status" value="1"/>
</dbReference>
<dbReference type="Pfam" id="PF10396">
    <property type="entry name" value="TrmE_N"/>
    <property type="match status" value="1"/>
</dbReference>
<evidence type="ECO:0000259" key="8">
    <source>
        <dbReference type="PROSITE" id="PS51709"/>
    </source>
</evidence>
<evidence type="ECO:0000256" key="1">
    <source>
        <dbReference type="ARBA" id="ARBA00011043"/>
    </source>
</evidence>
<protein>
    <recommendedName>
        <fullName evidence="6">tRNA modification GTPase MnmE</fullName>
        <ecNumber evidence="6">3.6.-.-</ecNumber>
    </recommendedName>
</protein>
<evidence type="ECO:0000256" key="6">
    <source>
        <dbReference type="HAMAP-Rule" id="MF_00379"/>
    </source>
</evidence>
<keyword evidence="4 6" id="KW-0630">Potassium</keyword>
<sequence>MLTTDSDPIVAIATAPGRGGIGVVRISFGRAGEAAAQPLMQALTGSALAPRHASYVPFLDDAGNALDRGIALYFPAPHSYTGEHVLELQGHGGPVVLQLVLQRCIDAGRAFGLRLAEPGEFTRRAFLNDKLDLAQAEAVADLIEASTEAAARSAGRSLDGAFSRDIHALVEEVITLRMLVEATLDFPEEEIDFLEAADARGKLARIRERLADVLSEARQGALLREGLSVVLAGQPNVGKSSLLNALAGAELAIVTPIAGTTRDKVAQTIQIEGIPLHVIDTAGLRDTEDEVEKIGIARTWSEIERADVVLHLLDARTDMTAEDETIAARFPGGVPVVRVLNKTDLTGLAPSVTPLDADLELSEVRLSAKQGDGVALLREELLRIAGWQAGAESVYLARERHLIALRAAQEHLETAAAHADQNAQALDLFAEELRLAQDQLNSITGEFSSDDLLGVIFSRFCIGK</sequence>
<dbReference type="Gene3D" id="3.30.1360.120">
    <property type="entry name" value="Probable tRNA modification gtpase trme, domain 1"/>
    <property type="match status" value="1"/>
</dbReference>
<proteinExistence type="inferred from homology"/>
<dbReference type="InterPro" id="IPR025867">
    <property type="entry name" value="MnmE_helical"/>
</dbReference>
<evidence type="ECO:0000256" key="2">
    <source>
        <dbReference type="ARBA" id="ARBA00022694"/>
    </source>
</evidence>
<evidence type="ECO:0000313" key="10">
    <source>
        <dbReference type="Proteomes" id="UP000602004"/>
    </source>
</evidence>
<keyword evidence="5 6" id="KW-0342">GTP-binding</keyword>
<evidence type="ECO:0000256" key="3">
    <source>
        <dbReference type="ARBA" id="ARBA00022741"/>
    </source>
</evidence>
<accession>A0ABQ1M6Z7</accession>
<evidence type="ECO:0000313" key="9">
    <source>
        <dbReference type="EMBL" id="GGC35726.1"/>
    </source>
</evidence>
<dbReference type="InterPro" id="IPR005225">
    <property type="entry name" value="Small_GTP-bd"/>
</dbReference>
<feature type="binding site" evidence="6">
    <location>
        <position position="255"/>
    </location>
    <ligand>
        <name>K(+)</name>
        <dbReference type="ChEBI" id="CHEBI:29103"/>
    </ligand>
</feature>
<dbReference type="HAMAP" id="MF_00379">
    <property type="entry name" value="GTPase_MnmE"/>
    <property type="match status" value="1"/>
</dbReference>
<dbReference type="InterPro" id="IPR027417">
    <property type="entry name" value="P-loop_NTPase"/>
</dbReference>
<feature type="domain" description="TrmE-type G" evidence="8">
    <location>
        <begin position="226"/>
        <end position="386"/>
    </location>
</feature>
<keyword evidence="6" id="KW-0963">Cytoplasm</keyword>
<comment type="subunit">
    <text evidence="6">Homodimer. Heterotetramer of two MnmE and two MnmG subunits.</text>
</comment>
<reference evidence="10" key="1">
    <citation type="journal article" date="2019" name="Int. J. Syst. Evol. Microbiol.">
        <title>The Global Catalogue of Microorganisms (GCM) 10K type strain sequencing project: providing services to taxonomists for standard genome sequencing and annotation.</title>
        <authorList>
            <consortium name="The Broad Institute Genomics Platform"/>
            <consortium name="The Broad Institute Genome Sequencing Center for Infectious Disease"/>
            <person name="Wu L."/>
            <person name="Ma J."/>
        </authorList>
    </citation>
    <scope>NUCLEOTIDE SEQUENCE [LARGE SCALE GENOMIC DNA]</scope>
    <source>
        <strain evidence="10">CGMCC 1.15103</strain>
    </source>
</reference>
<feature type="binding site" evidence="6">
    <location>
        <begin position="236"/>
        <end position="241"/>
    </location>
    <ligand>
        <name>GTP</name>
        <dbReference type="ChEBI" id="CHEBI:37565"/>
    </ligand>
</feature>
<feature type="binding site" evidence="6">
    <location>
        <position position="130"/>
    </location>
    <ligand>
        <name>(6S)-5-formyl-5,6,7,8-tetrahydrofolate</name>
        <dbReference type="ChEBI" id="CHEBI:57457"/>
    </ligand>
</feature>
<dbReference type="InterPro" id="IPR004520">
    <property type="entry name" value="GTPase_MnmE"/>
</dbReference>